<keyword evidence="3" id="KW-1185">Reference proteome</keyword>
<name>A0A1N7DK32_9NOCA</name>
<proteinExistence type="predicted"/>
<feature type="compositionally biased region" description="Basic and acidic residues" evidence="1">
    <location>
        <begin position="58"/>
        <end position="76"/>
    </location>
</feature>
<dbReference type="Proteomes" id="UP000186218">
    <property type="component" value="Unassembled WGS sequence"/>
</dbReference>
<evidence type="ECO:0000256" key="1">
    <source>
        <dbReference type="SAM" id="MobiDB-lite"/>
    </source>
</evidence>
<gene>
    <name evidence="2" type="ORF">SAMN05445060_0695</name>
</gene>
<accession>A0A1N7DK32</accession>
<evidence type="ECO:0000313" key="3">
    <source>
        <dbReference type="Proteomes" id="UP000186218"/>
    </source>
</evidence>
<feature type="compositionally biased region" description="Acidic residues" evidence="1">
    <location>
        <begin position="37"/>
        <end position="50"/>
    </location>
</feature>
<reference evidence="2 3" key="1">
    <citation type="submission" date="2017-01" db="EMBL/GenBank/DDBJ databases">
        <authorList>
            <person name="Mah S.A."/>
            <person name="Swanson W.J."/>
            <person name="Moy G.W."/>
            <person name="Vacquier V.D."/>
        </authorList>
    </citation>
    <scope>NUCLEOTIDE SEQUENCE [LARGE SCALE GENOMIC DNA]</scope>
    <source>
        <strain evidence="2 3">CPCC 203464</strain>
    </source>
</reference>
<dbReference type="AlphaFoldDB" id="A0A1N7DK32"/>
<feature type="region of interest" description="Disordered" evidence="1">
    <location>
        <begin position="36"/>
        <end position="76"/>
    </location>
</feature>
<sequence length="76" mass="8410">MVGSPLAAFRGVMVTGDGTPEKGSDQWRRRRRLADVFGDDLPDTSSDEVDPSGQGHIGDAKSRERWLRDNRPPHHG</sequence>
<organism evidence="2 3">
    <name type="scientific">Williamsia sterculiae</name>
    <dbReference type="NCBI Taxonomy" id="1344003"/>
    <lineage>
        <taxon>Bacteria</taxon>
        <taxon>Bacillati</taxon>
        <taxon>Actinomycetota</taxon>
        <taxon>Actinomycetes</taxon>
        <taxon>Mycobacteriales</taxon>
        <taxon>Nocardiaceae</taxon>
        <taxon>Williamsia</taxon>
    </lineage>
</organism>
<evidence type="ECO:0000313" key="2">
    <source>
        <dbReference type="EMBL" id="SIR76128.1"/>
    </source>
</evidence>
<dbReference type="STRING" id="1344003.SAMN05445060_0695"/>
<protein>
    <submittedName>
        <fullName evidence="2">Uncharacterized protein</fullName>
    </submittedName>
</protein>
<dbReference type="EMBL" id="FTNT01000002">
    <property type="protein sequence ID" value="SIR76128.1"/>
    <property type="molecule type" value="Genomic_DNA"/>
</dbReference>